<feature type="region of interest" description="Disordered" evidence="5">
    <location>
        <begin position="531"/>
        <end position="616"/>
    </location>
</feature>
<feature type="compositionally biased region" description="Acidic residues" evidence="5">
    <location>
        <begin position="376"/>
        <end position="385"/>
    </location>
</feature>
<feature type="region of interest" description="Disordered" evidence="5">
    <location>
        <begin position="376"/>
        <end position="427"/>
    </location>
</feature>
<dbReference type="InterPro" id="IPR001180">
    <property type="entry name" value="CNH_dom"/>
</dbReference>
<evidence type="ECO:0000256" key="2">
    <source>
        <dbReference type="ARBA" id="ARBA00022448"/>
    </source>
</evidence>
<accession>A0AAD3DIN0</accession>
<dbReference type="PANTHER" id="PTHR12894:SF27">
    <property type="entry name" value="TRANSFORMING GROWTH FACTOR-BETA RECEPTOR-ASSOCIATED PROTEIN 1"/>
    <property type="match status" value="1"/>
</dbReference>
<evidence type="ECO:0000256" key="3">
    <source>
        <dbReference type="ARBA" id="ARBA00022490"/>
    </source>
</evidence>
<comment type="caution">
    <text evidence="7">The sequence shown here is derived from an EMBL/GenBank/DDBJ whole genome shotgun (WGS) entry which is preliminary data.</text>
</comment>
<protein>
    <recommendedName>
        <fullName evidence="6">CNH domain-containing protein</fullName>
    </recommendedName>
</protein>
<keyword evidence="3" id="KW-0963">Cytoplasm</keyword>
<reference evidence="7 8" key="1">
    <citation type="journal article" date="2021" name="Sci. Rep.">
        <title>Genome sequencing of the multicellular alga Astrephomene provides insights into convergent evolution of germ-soma differentiation.</title>
        <authorList>
            <person name="Yamashita S."/>
            <person name="Yamamoto K."/>
            <person name="Matsuzaki R."/>
            <person name="Suzuki S."/>
            <person name="Yamaguchi H."/>
            <person name="Hirooka S."/>
            <person name="Minakuchi Y."/>
            <person name="Miyagishima S."/>
            <person name="Kawachi M."/>
            <person name="Toyoda A."/>
            <person name="Nozaki H."/>
        </authorList>
    </citation>
    <scope>NUCLEOTIDE SEQUENCE [LARGE SCALE GENOMIC DNA]</scope>
    <source>
        <strain evidence="7 8">NIES-4017</strain>
    </source>
</reference>
<feature type="region of interest" description="Disordered" evidence="5">
    <location>
        <begin position="306"/>
        <end position="330"/>
    </location>
</feature>
<gene>
    <name evidence="7" type="ORF">Agub_g3132</name>
</gene>
<keyword evidence="4" id="KW-0653">Protein transport</keyword>
<evidence type="ECO:0000256" key="1">
    <source>
        <dbReference type="ARBA" id="ARBA00004496"/>
    </source>
</evidence>
<feature type="compositionally biased region" description="Gly residues" evidence="5">
    <location>
        <begin position="413"/>
        <end position="427"/>
    </location>
</feature>
<sequence>MDAPSTKAYEAFHVLPILDNLPGHQRVESLCCWQGFLLVGLHDGTIVQCAPQRTGSTWQVVKAHRSLNRKAVVQMAAVRQAARPLLLVLTEAGINLHTLPDMQLKYQPMGSRGASLFAWSEEGQLLAVAVRRKVLLYQLRGSELLEAGERAAPDAVLAMQWVGPGLLLLGLRRQYVLMNTGTGATTDVTTPGYAPHPLAQLCPGGQEVLLARDSTTYFYAAAEGRYSRRRHLTWSDPLQALTAVGHYAVALTAGGALEVRSLRRVAEGHVVQRVPLAEAPGHVAPAVAEDGAVFVAARLAAGAAGGATATTTTAAPSSTGGGGGPTAASAGGAAAVAAGGGSSICRLVPVPLEVQAHTLAELGEYGEALALAALVEDEKEEEEEGTQVKQAAEGSGEGAAEGEAAATAAVAEAGGGGGGGGRGVSGVGGGRRALLEERLRLAYGHYLFQAGEYDEGMAQLALCKSTTALVLLRLFPSLVPDKFKHLLPREAAGQPLPVVSEPSGEAYVTAVSQLLPYILSHRTRAMAALAAEEGGADHASEQQQQQQQAARGAGEDAEAAANGTSSSTTPAHATPDTHANGSAASSATHAALPSTPNGGYKAPTAAADAEASRTPA</sequence>
<feature type="compositionally biased region" description="Low complexity" evidence="5">
    <location>
        <begin position="559"/>
        <end position="579"/>
    </location>
</feature>
<evidence type="ECO:0000256" key="4">
    <source>
        <dbReference type="ARBA" id="ARBA00022927"/>
    </source>
</evidence>
<evidence type="ECO:0000259" key="6">
    <source>
        <dbReference type="PROSITE" id="PS50219"/>
    </source>
</evidence>
<name>A0AAD3DIN0_9CHLO</name>
<dbReference type="AlphaFoldDB" id="A0AAD3DIN0"/>
<feature type="non-terminal residue" evidence="7">
    <location>
        <position position="616"/>
    </location>
</feature>
<dbReference type="PANTHER" id="PTHR12894">
    <property type="entry name" value="CNH DOMAIN CONTAINING"/>
    <property type="match status" value="1"/>
</dbReference>
<organism evidence="7 8">
    <name type="scientific">Astrephomene gubernaculifera</name>
    <dbReference type="NCBI Taxonomy" id="47775"/>
    <lineage>
        <taxon>Eukaryota</taxon>
        <taxon>Viridiplantae</taxon>
        <taxon>Chlorophyta</taxon>
        <taxon>core chlorophytes</taxon>
        <taxon>Chlorophyceae</taxon>
        <taxon>CS clade</taxon>
        <taxon>Chlamydomonadales</taxon>
        <taxon>Astrephomenaceae</taxon>
        <taxon>Astrephomene</taxon>
    </lineage>
</organism>
<dbReference type="GO" id="GO:0005737">
    <property type="term" value="C:cytoplasm"/>
    <property type="evidence" value="ECO:0007669"/>
    <property type="project" value="UniProtKB-SubCell"/>
</dbReference>
<dbReference type="EMBL" id="BMAR01000003">
    <property type="protein sequence ID" value="GFR42238.1"/>
    <property type="molecule type" value="Genomic_DNA"/>
</dbReference>
<dbReference type="GO" id="GO:0034058">
    <property type="term" value="P:endosomal vesicle fusion"/>
    <property type="evidence" value="ECO:0007669"/>
    <property type="project" value="TreeGrafter"/>
</dbReference>
<dbReference type="Proteomes" id="UP001054857">
    <property type="component" value="Unassembled WGS sequence"/>
</dbReference>
<keyword evidence="2" id="KW-0813">Transport</keyword>
<evidence type="ECO:0000313" key="7">
    <source>
        <dbReference type="EMBL" id="GFR42238.1"/>
    </source>
</evidence>
<dbReference type="GO" id="GO:0006914">
    <property type="term" value="P:autophagy"/>
    <property type="evidence" value="ECO:0007669"/>
    <property type="project" value="TreeGrafter"/>
</dbReference>
<feature type="compositionally biased region" description="Low complexity" evidence="5">
    <location>
        <begin position="401"/>
        <end position="412"/>
    </location>
</feature>
<feature type="compositionally biased region" description="Low complexity" evidence="5">
    <location>
        <begin position="306"/>
        <end position="318"/>
    </location>
</feature>
<keyword evidence="8" id="KW-1185">Reference proteome</keyword>
<proteinExistence type="predicted"/>
<dbReference type="PROSITE" id="PS50219">
    <property type="entry name" value="CNH"/>
    <property type="match status" value="1"/>
</dbReference>
<evidence type="ECO:0000256" key="5">
    <source>
        <dbReference type="SAM" id="MobiDB-lite"/>
    </source>
</evidence>
<dbReference type="Pfam" id="PF00780">
    <property type="entry name" value="CNH"/>
    <property type="match status" value="1"/>
</dbReference>
<evidence type="ECO:0000313" key="8">
    <source>
        <dbReference type="Proteomes" id="UP001054857"/>
    </source>
</evidence>
<comment type="subcellular location">
    <subcellularLocation>
        <location evidence="1">Cytoplasm</location>
    </subcellularLocation>
</comment>
<feature type="domain" description="CNH" evidence="6">
    <location>
        <begin position="24"/>
        <end position="289"/>
    </location>
</feature>
<dbReference type="InterPro" id="IPR032914">
    <property type="entry name" value="Vam6/VPS39/TRAP1"/>
</dbReference>
<dbReference type="GO" id="GO:0015031">
    <property type="term" value="P:protein transport"/>
    <property type="evidence" value="ECO:0007669"/>
    <property type="project" value="UniProtKB-KW"/>
</dbReference>
<feature type="compositionally biased region" description="Low complexity" evidence="5">
    <location>
        <begin position="541"/>
        <end position="552"/>
    </location>
</feature>
<dbReference type="GO" id="GO:0016020">
    <property type="term" value="C:membrane"/>
    <property type="evidence" value="ECO:0007669"/>
    <property type="project" value="TreeGrafter"/>
</dbReference>